<dbReference type="InParanoid" id="A0A317XPB1"/>
<dbReference type="NCBIfam" id="TIGR00596">
    <property type="entry name" value="rad1"/>
    <property type="match status" value="1"/>
</dbReference>
<dbReference type="GO" id="GO:0000712">
    <property type="term" value="P:resolution of meiotic recombination intermediates"/>
    <property type="evidence" value="ECO:0007669"/>
    <property type="project" value="TreeGrafter"/>
</dbReference>
<feature type="domain" description="ERCC4" evidence="11">
    <location>
        <begin position="733"/>
        <end position="813"/>
    </location>
</feature>
<evidence type="ECO:0000313" key="13">
    <source>
        <dbReference type="Proteomes" id="UP000246740"/>
    </source>
</evidence>
<keyword evidence="3" id="KW-0540">Nuclease</keyword>
<sequence length="1023" mass="113105">MLAPKTSDDTLKRAALLPFHCNIVNSLVPGVDDSPDDGDALVIMARGLGLRRVVSTILRIYDGPNNLVILVNATPEEENGIGEELTTLGVRKPGLRAIHHEMPAKQRSEIYLSGGIMSVTSRILVVDMLSKRIPTNLVTGLIVMHAEKVTPTSVEAFIARIYRQENKEGFMKAFSDNPEHFTIGISPLQTVLSQLRIRRVELWPRFHQQINRDLDQRKADVIELHQPLSKSMRNIQTAIIECLDASLSELKRGNANVETDDFSVDNAIFRAFDVMVRRQLDPIWHKVSGKTKQLVGDLTTLRNLLNYLLTYDAVTFHSYLETILASSSTTDKGNARQNQSAWLFMDAANIIFHEAKRRVFVNATVHLGDGVIPPEVEPVLEENPKWHLLQEVLEEVEQEIHFSTDPNDTATSSTILIMCGSERTGFQLRQILSSMDECPAGSPGHMLMRRLLRSYFFWKGGLGKLGSHLGSDNQKSDSSRTNAGSATAAGNTAGGRPSTDQGGSLSEALKRKAMFQRGQQSTNKRRRQRGGASSSASGSRFTKATDSAGLANFEAEAAQVSNFIDANIATAGADATGADASIALEQASDEIEEVEFDAFFGLLSMENLVVVRSYRGDQDDKVLQELRPRFVIMYDPDPAFVRRIEIYRSANPGVGVRVYFLIYADSVEEQRYLSALRREKESFERLIREKSMMALPLAADGRPSTEDADQRFLRTISSRIAGGQRTATAEPPRIVVDMREFRSSLPSMLHAADIQVIPCTLQVGDYVLTPTMCVERKSLSDLIQSFNSGRLYTQCELMCVHYQHPILLIEFEQDKSFSLRSTGDARTSATTKTNAAPSDLDIQAKLVLLTSAFPRLRIIWSSSPYATADIFADLKQTFPEPDASKVALVGLEEMLEGDRMGRDHLLGPGLANGGSTSSTSGVEGVAIRQASLQTASEHSFNLGPQDMLRALPGVNTKNFRYIMNQVRDLTDLCDMSTQELRDLIGAEPARQLTRFLGRDLQQPQQQQQNTSASSTTGDRGNGT</sequence>
<keyword evidence="9" id="KW-0539">Nucleus</keyword>
<dbReference type="InterPro" id="IPR006166">
    <property type="entry name" value="ERCC4_domain"/>
</dbReference>
<dbReference type="SUPFAM" id="SSF52980">
    <property type="entry name" value="Restriction endonuclease-like"/>
    <property type="match status" value="1"/>
</dbReference>
<keyword evidence="4" id="KW-0255">Endonuclease</keyword>
<evidence type="ECO:0000259" key="11">
    <source>
        <dbReference type="SMART" id="SM00891"/>
    </source>
</evidence>
<dbReference type="PANTHER" id="PTHR10150">
    <property type="entry name" value="DNA REPAIR ENDONUCLEASE XPF"/>
    <property type="match status" value="1"/>
</dbReference>
<dbReference type="GO" id="GO:0003684">
    <property type="term" value="F:damaged DNA binding"/>
    <property type="evidence" value="ECO:0007669"/>
    <property type="project" value="TreeGrafter"/>
</dbReference>
<dbReference type="AlphaFoldDB" id="A0A317XPB1"/>
<dbReference type="Proteomes" id="UP000246740">
    <property type="component" value="Unassembled WGS sequence"/>
</dbReference>
<gene>
    <name evidence="12" type="ORF">BCV70DRAFT_189964</name>
</gene>
<protein>
    <submittedName>
        <fullName evidence="12">DNA repair protein</fullName>
    </submittedName>
</protein>
<dbReference type="GO" id="GO:0000110">
    <property type="term" value="C:nucleotide-excision repair factor 1 complex"/>
    <property type="evidence" value="ECO:0007669"/>
    <property type="project" value="TreeGrafter"/>
</dbReference>
<feature type="compositionally biased region" description="Low complexity" evidence="10">
    <location>
        <begin position="479"/>
        <end position="496"/>
    </location>
</feature>
<evidence type="ECO:0000256" key="1">
    <source>
        <dbReference type="ARBA" id="ARBA00004123"/>
    </source>
</evidence>
<reference evidence="12 13" key="1">
    <citation type="journal article" date="2018" name="Mol. Biol. Evol.">
        <title>Broad Genomic Sampling Reveals a Smut Pathogenic Ancestry of the Fungal Clade Ustilaginomycotina.</title>
        <authorList>
            <person name="Kijpornyongpan T."/>
            <person name="Mondo S.J."/>
            <person name="Barry K."/>
            <person name="Sandor L."/>
            <person name="Lee J."/>
            <person name="Lipzen A."/>
            <person name="Pangilinan J."/>
            <person name="LaButti K."/>
            <person name="Hainaut M."/>
            <person name="Henrissat B."/>
            <person name="Grigoriev I.V."/>
            <person name="Spatafora J.W."/>
            <person name="Aime M.C."/>
        </authorList>
    </citation>
    <scope>NUCLEOTIDE SEQUENCE [LARGE SCALE GENOMIC DNA]</scope>
    <source>
        <strain evidence="12 13">MCA 3645</strain>
    </source>
</reference>
<feature type="compositionally biased region" description="Polar residues" evidence="10">
    <location>
        <begin position="1009"/>
        <end position="1023"/>
    </location>
</feature>
<keyword evidence="6" id="KW-0378">Hydrolase</keyword>
<dbReference type="InterPro" id="IPR010994">
    <property type="entry name" value="RuvA_2-like"/>
</dbReference>
<evidence type="ECO:0000256" key="7">
    <source>
        <dbReference type="ARBA" id="ARBA00023125"/>
    </source>
</evidence>
<keyword evidence="7" id="KW-0238">DNA-binding</keyword>
<dbReference type="Gene3D" id="3.40.50.10130">
    <property type="match status" value="1"/>
</dbReference>
<evidence type="ECO:0000256" key="9">
    <source>
        <dbReference type="ARBA" id="ARBA00023242"/>
    </source>
</evidence>
<dbReference type="InterPro" id="IPR011335">
    <property type="entry name" value="Restrct_endonuc-II-like"/>
</dbReference>
<dbReference type="EMBL" id="KZ819193">
    <property type="protein sequence ID" value="PWZ00136.1"/>
    <property type="molecule type" value="Genomic_DNA"/>
</dbReference>
<dbReference type="CDD" id="cd20078">
    <property type="entry name" value="XPF_nuclease_XPF_euk"/>
    <property type="match status" value="1"/>
</dbReference>
<feature type="region of interest" description="Disordered" evidence="10">
    <location>
        <begin position="999"/>
        <end position="1023"/>
    </location>
</feature>
<evidence type="ECO:0000256" key="3">
    <source>
        <dbReference type="ARBA" id="ARBA00022722"/>
    </source>
</evidence>
<comment type="subcellular location">
    <subcellularLocation>
        <location evidence="1">Nucleus</location>
    </subcellularLocation>
</comment>
<evidence type="ECO:0000256" key="5">
    <source>
        <dbReference type="ARBA" id="ARBA00022763"/>
    </source>
</evidence>
<dbReference type="GO" id="GO:0000724">
    <property type="term" value="P:double-strand break repair via homologous recombination"/>
    <property type="evidence" value="ECO:0007669"/>
    <property type="project" value="TreeGrafter"/>
</dbReference>
<dbReference type="Gene3D" id="1.10.150.20">
    <property type="entry name" value="5' to 3' exonuclease, C-terminal subdomain"/>
    <property type="match status" value="1"/>
</dbReference>
<dbReference type="Pfam" id="PF02732">
    <property type="entry name" value="ERCC4"/>
    <property type="match status" value="1"/>
</dbReference>
<proteinExistence type="inferred from homology"/>
<dbReference type="SMART" id="SM00891">
    <property type="entry name" value="ERCC4"/>
    <property type="match status" value="1"/>
</dbReference>
<dbReference type="SUPFAM" id="SSF47781">
    <property type="entry name" value="RuvA domain 2-like"/>
    <property type="match status" value="1"/>
</dbReference>
<accession>A0A317XPB1</accession>
<dbReference type="FunFam" id="3.40.50.10130:FF:000002">
    <property type="entry name" value="DNA repair endonuclease XPF"/>
    <property type="match status" value="1"/>
</dbReference>
<keyword evidence="8" id="KW-0234">DNA repair</keyword>
<keyword evidence="13" id="KW-1185">Reference proteome</keyword>
<evidence type="ECO:0000256" key="6">
    <source>
        <dbReference type="ARBA" id="ARBA00022801"/>
    </source>
</evidence>
<keyword evidence="5" id="KW-0227">DNA damage</keyword>
<dbReference type="STRING" id="1882483.A0A317XPB1"/>
<dbReference type="InterPro" id="IPR047520">
    <property type="entry name" value="XPF_nuclease"/>
</dbReference>
<feature type="region of interest" description="Disordered" evidence="10">
    <location>
        <begin position="469"/>
        <end position="542"/>
    </location>
</feature>
<comment type="similarity">
    <text evidence="2">Belongs to the XPF family.</text>
</comment>
<dbReference type="FunCoup" id="A0A317XPB1">
    <property type="interactions" value="532"/>
</dbReference>
<evidence type="ECO:0000256" key="4">
    <source>
        <dbReference type="ARBA" id="ARBA00022759"/>
    </source>
</evidence>
<evidence type="ECO:0000256" key="8">
    <source>
        <dbReference type="ARBA" id="ARBA00023204"/>
    </source>
</evidence>
<evidence type="ECO:0000256" key="2">
    <source>
        <dbReference type="ARBA" id="ARBA00010015"/>
    </source>
</evidence>
<dbReference type="GO" id="GO:1901255">
    <property type="term" value="P:nucleotide-excision repair involved in interstrand cross-link repair"/>
    <property type="evidence" value="ECO:0007669"/>
    <property type="project" value="TreeGrafter"/>
</dbReference>
<dbReference type="PANTHER" id="PTHR10150:SF0">
    <property type="entry name" value="DNA REPAIR ENDONUCLEASE XPF"/>
    <property type="match status" value="1"/>
</dbReference>
<dbReference type="InterPro" id="IPR006167">
    <property type="entry name" value="XPF"/>
</dbReference>
<evidence type="ECO:0000313" key="12">
    <source>
        <dbReference type="EMBL" id="PWZ00136.1"/>
    </source>
</evidence>
<dbReference type="GO" id="GO:0003697">
    <property type="term" value="F:single-stranded DNA binding"/>
    <property type="evidence" value="ECO:0007669"/>
    <property type="project" value="InterPro"/>
</dbReference>
<organism evidence="12 13">
    <name type="scientific">Testicularia cyperi</name>
    <dbReference type="NCBI Taxonomy" id="1882483"/>
    <lineage>
        <taxon>Eukaryota</taxon>
        <taxon>Fungi</taxon>
        <taxon>Dikarya</taxon>
        <taxon>Basidiomycota</taxon>
        <taxon>Ustilaginomycotina</taxon>
        <taxon>Ustilaginomycetes</taxon>
        <taxon>Ustilaginales</taxon>
        <taxon>Anthracoideaceae</taxon>
        <taxon>Testicularia</taxon>
    </lineage>
</organism>
<name>A0A317XPB1_9BASI</name>
<dbReference type="GO" id="GO:0000014">
    <property type="term" value="F:single-stranded DNA endodeoxyribonuclease activity"/>
    <property type="evidence" value="ECO:0007669"/>
    <property type="project" value="TreeGrafter"/>
</dbReference>
<dbReference type="OrthoDB" id="361020at2759"/>
<feature type="compositionally biased region" description="Low complexity" evidence="10">
    <location>
        <begin position="530"/>
        <end position="540"/>
    </location>
</feature>
<evidence type="ECO:0000256" key="10">
    <source>
        <dbReference type="SAM" id="MobiDB-lite"/>
    </source>
</evidence>